<dbReference type="GO" id="GO:0015572">
    <property type="term" value="F:N-acetylglucosamine transmembrane transporter activity"/>
    <property type="evidence" value="ECO:0007669"/>
    <property type="project" value="InterPro"/>
</dbReference>
<keyword evidence="4" id="KW-0762">Sugar transport</keyword>
<dbReference type="InterPro" id="IPR003352">
    <property type="entry name" value="PTS_EIIC"/>
</dbReference>
<feature type="transmembrane region" description="Helical" evidence="12">
    <location>
        <begin position="278"/>
        <end position="295"/>
    </location>
</feature>
<proteinExistence type="predicted"/>
<evidence type="ECO:0000259" key="15">
    <source>
        <dbReference type="PROSITE" id="PS51103"/>
    </source>
</evidence>
<comment type="caution">
    <text evidence="16">The sequence shown here is derived from an EMBL/GenBank/DDBJ whole genome shotgun (WGS) entry which is preliminary data.</text>
</comment>
<dbReference type="GO" id="GO:0016301">
    <property type="term" value="F:kinase activity"/>
    <property type="evidence" value="ECO:0007669"/>
    <property type="project" value="UniProtKB-KW"/>
</dbReference>
<feature type="transmembrane region" description="Helical" evidence="12">
    <location>
        <begin position="216"/>
        <end position="235"/>
    </location>
</feature>
<evidence type="ECO:0000259" key="14">
    <source>
        <dbReference type="PROSITE" id="PS51098"/>
    </source>
</evidence>
<evidence type="ECO:0000256" key="8">
    <source>
        <dbReference type="ARBA" id="ARBA00022777"/>
    </source>
</evidence>
<dbReference type="FunFam" id="2.70.70.10:FF:000001">
    <property type="entry name" value="PTS system glucose-specific IIA component"/>
    <property type="match status" value="1"/>
</dbReference>
<evidence type="ECO:0000256" key="6">
    <source>
        <dbReference type="ARBA" id="ARBA00022683"/>
    </source>
</evidence>
<dbReference type="PROSITE" id="PS51103">
    <property type="entry name" value="PTS_EIIC_TYPE_1"/>
    <property type="match status" value="1"/>
</dbReference>
<dbReference type="InterPro" id="IPR013013">
    <property type="entry name" value="PTS_EIIC_1"/>
</dbReference>
<dbReference type="GO" id="GO:0005886">
    <property type="term" value="C:plasma membrane"/>
    <property type="evidence" value="ECO:0007669"/>
    <property type="project" value="UniProtKB-SubCell"/>
</dbReference>
<keyword evidence="10 12" id="KW-0472">Membrane</keyword>
<dbReference type="SUPFAM" id="SSF55604">
    <property type="entry name" value="Glucose permease domain IIB"/>
    <property type="match status" value="1"/>
</dbReference>
<evidence type="ECO:0000256" key="9">
    <source>
        <dbReference type="ARBA" id="ARBA00022989"/>
    </source>
</evidence>
<dbReference type="PANTHER" id="PTHR30009">
    <property type="entry name" value="CYTOCHROME C-TYPE SYNTHESIS PROTEIN AND PTS TRANSMEMBRANE COMPONENT"/>
    <property type="match status" value="1"/>
</dbReference>
<dbReference type="eggNOG" id="COG1264">
    <property type="taxonomic scope" value="Bacteria"/>
</dbReference>
<dbReference type="PROSITE" id="PS00371">
    <property type="entry name" value="PTS_EIIA_TYPE_1_HIS"/>
    <property type="match status" value="1"/>
</dbReference>
<keyword evidence="17" id="KW-1185">Reference proteome</keyword>
<feature type="transmembrane region" description="Helical" evidence="12">
    <location>
        <begin position="76"/>
        <end position="96"/>
    </location>
</feature>
<accession>A0A0D1K391</accession>
<feature type="transmembrane region" description="Helical" evidence="12">
    <location>
        <begin position="357"/>
        <end position="376"/>
    </location>
</feature>
<dbReference type="NCBIfam" id="TIGR00830">
    <property type="entry name" value="PTBA"/>
    <property type="match status" value="1"/>
</dbReference>
<dbReference type="GO" id="GO:0090563">
    <property type="term" value="F:protein-phosphocysteine-sugar phosphotransferase activity"/>
    <property type="evidence" value="ECO:0007669"/>
    <property type="project" value="TreeGrafter"/>
</dbReference>
<keyword evidence="3" id="KW-1003">Cell membrane</keyword>
<feature type="transmembrane region" description="Helical" evidence="12">
    <location>
        <begin position="116"/>
        <end position="136"/>
    </location>
</feature>
<dbReference type="InterPro" id="IPR001996">
    <property type="entry name" value="PTS_IIB_1"/>
</dbReference>
<dbReference type="InterPro" id="IPR011055">
    <property type="entry name" value="Dup_hybrid_motif"/>
</dbReference>
<dbReference type="Gene3D" id="2.70.70.10">
    <property type="entry name" value="Glucose Permease (Domain IIA)"/>
    <property type="match status" value="1"/>
</dbReference>
<reference evidence="16 17" key="1">
    <citation type="journal article" date="2015" name="Microbiology (Mosc.)">
        <title>Genomics of the Weissella cibaria species with an examination of its metabolic traits.</title>
        <authorList>
            <person name="Lynch K.M."/>
            <person name="Lucid A."/>
            <person name="Arendt E.K."/>
            <person name="Sleator R.D."/>
            <person name="Lucey B."/>
            <person name="Coffey A."/>
        </authorList>
    </citation>
    <scope>NUCLEOTIDE SEQUENCE [LARGE SCALE GENOMIC DNA]</scope>
    <source>
        <strain evidence="16 17">MG1</strain>
    </source>
</reference>
<keyword evidence="5" id="KW-0808">Transferase</keyword>
<comment type="subcellular location">
    <subcellularLocation>
        <location evidence="1">Cell membrane</location>
        <topology evidence="1">Multi-pass membrane protein</topology>
    </subcellularLocation>
</comment>
<dbReference type="EMBL" id="JWHU01000035">
    <property type="protein sequence ID" value="KIU19474.1"/>
    <property type="molecule type" value="Genomic_DNA"/>
</dbReference>
<keyword evidence="7 12" id="KW-0812">Transmembrane</keyword>
<evidence type="ECO:0000313" key="17">
    <source>
        <dbReference type="Proteomes" id="UP000032287"/>
    </source>
</evidence>
<dbReference type="AlphaFoldDB" id="A0A0D1K391"/>
<feature type="transmembrane region" description="Helical" evidence="12">
    <location>
        <begin position="307"/>
        <end position="326"/>
    </location>
</feature>
<dbReference type="InterPro" id="IPR018113">
    <property type="entry name" value="PTrfase_EIIB_Cys"/>
</dbReference>
<protein>
    <submittedName>
        <fullName evidence="16">GlcB protein</fullName>
    </submittedName>
</protein>
<dbReference type="eggNOG" id="COG1263">
    <property type="taxonomic scope" value="Bacteria"/>
</dbReference>
<sequence length="673" mass="72185">MKDYLQRMGRSLMLPVSVLPAAALLVGVGNWILRLPGGVAQSIGNFLAFAGNGLLGQLALLFAVGLALGMVQKKEAGAVALAAVVAYELPVNLLAPKNIAALMNIKLSAVNPAFDALVTNNVLLGIISGLLAAAMYNRFSEVRLPAALAFFSGKRSVPIITAVLMLLVSVALLLVWPPVYTGLVTFAKLISGLGWVGAGLYGFFNRMLIPTGLHHALNSVFWFNIAGINDIGNYWNSTGVKGVTGMYQAGFFPIMMFGLPAGAYAIYRQARPAQKKRVGSLMLAAGIAAFFTGVTEPLEFSFMFVAWPLYVIHAILMGLSLAIAAFFHWTSGFTFSGGLVDYILSYSMPLANKPYMLLVQGVIFAILYYSVFTFAIKKFNLMTPGRDPKDDDDAANDVQVGKAATVGGEDKYLRTARMVWSALGGDAAAKDNLTYLYNCTTRLRYKMPDTSLADVDALKKTPGVMGVNVLDDHQIHIVIGPDVQFVADNVEKIYNGELSSKLENPLSAAEVKAVDETPAGKEENFFAVANGSLLHLEHVQDETFASKMMGDGFAIEPTDDNILAPIDAEVTMVSPTKHAIGLRTDSGLEILVHMGINTVELNGEPFDIKVAVGDKIKHGDLLATMDIAAVKAAGKLATTMVIFMGLSEQAQVKVDDEEIFDGIAGNYVGRVIF</sequence>
<dbReference type="CDD" id="cd00212">
    <property type="entry name" value="PTS_IIB_glc"/>
    <property type="match status" value="1"/>
</dbReference>
<evidence type="ECO:0000256" key="11">
    <source>
        <dbReference type="PROSITE-ProRule" id="PRU00421"/>
    </source>
</evidence>
<dbReference type="Gene3D" id="3.30.1360.60">
    <property type="entry name" value="Glucose permease domain IIB"/>
    <property type="match status" value="1"/>
</dbReference>
<dbReference type="InterPro" id="IPR036878">
    <property type="entry name" value="Glu_permease_IIB"/>
</dbReference>
<feature type="transmembrane region" description="Helical" evidence="12">
    <location>
        <begin position="247"/>
        <end position="266"/>
    </location>
</feature>
<dbReference type="SUPFAM" id="SSF51261">
    <property type="entry name" value="Duplicated hybrid motif"/>
    <property type="match status" value="1"/>
</dbReference>
<evidence type="ECO:0000256" key="5">
    <source>
        <dbReference type="ARBA" id="ARBA00022679"/>
    </source>
</evidence>
<dbReference type="Pfam" id="PF02378">
    <property type="entry name" value="PTS_EIIC"/>
    <property type="match status" value="1"/>
</dbReference>
<feature type="domain" description="PTS EIIA type-1" evidence="13">
    <location>
        <begin position="541"/>
        <end position="645"/>
    </location>
</feature>
<dbReference type="STRING" id="137591.AO080_05495"/>
<keyword evidence="2" id="KW-0813">Transport</keyword>
<dbReference type="GO" id="GO:0019866">
    <property type="term" value="C:organelle inner membrane"/>
    <property type="evidence" value="ECO:0007669"/>
    <property type="project" value="InterPro"/>
</dbReference>
<dbReference type="InterPro" id="IPR010974">
    <property type="entry name" value="PTS_IIBC_nag"/>
</dbReference>
<evidence type="ECO:0000256" key="7">
    <source>
        <dbReference type="ARBA" id="ARBA00022692"/>
    </source>
</evidence>
<dbReference type="PANTHER" id="PTHR30009:SF4">
    <property type="entry name" value="PTS SYSTEM N-ACETYLGLUCOSAMINE-SPECIFIC EIICBA COMPONENT"/>
    <property type="match status" value="1"/>
</dbReference>
<keyword evidence="6" id="KW-0598">Phosphotransferase system</keyword>
<gene>
    <name evidence="16" type="primary">glcB</name>
    <name evidence="16" type="ORF">QX99_01955</name>
</gene>
<evidence type="ECO:0000256" key="10">
    <source>
        <dbReference type="ARBA" id="ARBA00023136"/>
    </source>
</evidence>
<feature type="active site" description="Phosphocysteine intermediate; for EIIB activity" evidence="11">
    <location>
        <position position="439"/>
    </location>
</feature>
<dbReference type="InterPro" id="IPR050429">
    <property type="entry name" value="PTS_Glucose_EIICBA"/>
</dbReference>
<dbReference type="GO" id="GO:0008982">
    <property type="term" value="F:protein-N(PI)-phosphohistidine-sugar phosphotransferase activity"/>
    <property type="evidence" value="ECO:0007669"/>
    <property type="project" value="InterPro"/>
</dbReference>
<dbReference type="PROSITE" id="PS51098">
    <property type="entry name" value="PTS_EIIB_TYPE_1"/>
    <property type="match status" value="1"/>
</dbReference>
<evidence type="ECO:0000256" key="12">
    <source>
        <dbReference type="SAM" id="Phobius"/>
    </source>
</evidence>
<feature type="transmembrane region" description="Helical" evidence="12">
    <location>
        <begin position="12"/>
        <end position="33"/>
    </location>
</feature>
<dbReference type="NCBIfam" id="TIGR01998">
    <property type="entry name" value="PTS-II-BC-nag"/>
    <property type="match status" value="1"/>
</dbReference>
<dbReference type="GO" id="GO:0015764">
    <property type="term" value="P:N-acetylglucosamine transport"/>
    <property type="evidence" value="ECO:0007669"/>
    <property type="project" value="TreeGrafter"/>
</dbReference>
<dbReference type="GO" id="GO:0009401">
    <property type="term" value="P:phosphoenolpyruvate-dependent sugar phosphotransferase system"/>
    <property type="evidence" value="ECO:0007669"/>
    <property type="project" value="UniProtKB-KW"/>
</dbReference>
<keyword evidence="9 12" id="KW-1133">Transmembrane helix</keyword>
<evidence type="ECO:0000256" key="2">
    <source>
        <dbReference type="ARBA" id="ARBA00022448"/>
    </source>
</evidence>
<dbReference type="Pfam" id="PF00358">
    <property type="entry name" value="PTS_EIIA_1"/>
    <property type="match status" value="1"/>
</dbReference>
<evidence type="ECO:0000313" key="16">
    <source>
        <dbReference type="EMBL" id="KIU19474.1"/>
    </source>
</evidence>
<dbReference type="InterPro" id="IPR001127">
    <property type="entry name" value="PTS_EIIA_1_perm"/>
</dbReference>
<evidence type="ECO:0000259" key="13">
    <source>
        <dbReference type="PROSITE" id="PS51093"/>
    </source>
</evidence>
<feature type="domain" description="PTS EIIB type-1" evidence="14">
    <location>
        <begin position="417"/>
        <end position="500"/>
    </location>
</feature>
<evidence type="ECO:0000256" key="1">
    <source>
        <dbReference type="ARBA" id="ARBA00004651"/>
    </source>
</evidence>
<evidence type="ECO:0000256" key="3">
    <source>
        <dbReference type="ARBA" id="ARBA00022475"/>
    </source>
</evidence>
<dbReference type="PROSITE" id="PS51093">
    <property type="entry name" value="PTS_EIIA_TYPE_1"/>
    <property type="match status" value="1"/>
</dbReference>
<dbReference type="eggNOG" id="COG2190">
    <property type="taxonomic scope" value="Bacteria"/>
</dbReference>
<feature type="domain" description="PTS EIIC type-1" evidence="15">
    <location>
        <begin position="1"/>
        <end position="388"/>
    </location>
</feature>
<feature type="transmembrane region" description="Helical" evidence="12">
    <location>
        <begin position="45"/>
        <end position="69"/>
    </location>
</feature>
<evidence type="ECO:0000256" key="4">
    <source>
        <dbReference type="ARBA" id="ARBA00022597"/>
    </source>
</evidence>
<feature type="transmembrane region" description="Helical" evidence="12">
    <location>
        <begin position="157"/>
        <end position="176"/>
    </location>
</feature>
<feature type="transmembrane region" description="Helical" evidence="12">
    <location>
        <begin position="182"/>
        <end position="204"/>
    </location>
</feature>
<dbReference type="Proteomes" id="UP000032287">
    <property type="component" value="Unassembled WGS sequence"/>
</dbReference>
<dbReference type="RefSeq" id="WP_043712183.1">
    <property type="nucleotide sequence ID" value="NZ_JALOCT010000015.1"/>
</dbReference>
<dbReference type="PATRIC" id="fig|137591.25.peg.1926"/>
<name>A0A0D1K391_9LACO</name>
<keyword evidence="8" id="KW-0418">Kinase</keyword>
<organism evidence="16 17">
    <name type="scientific">Weissella cibaria</name>
    <dbReference type="NCBI Taxonomy" id="137591"/>
    <lineage>
        <taxon>Bacteria</taxon>
        <taxon>Bacillati</taxon>
        <taxon>Bacillota</taxon>
        <taxon>Bacilli</taxon>
        <taxon>Lactobacillales</taxon>
        <taxon>Lactobacillaceae</taxon>
        <taxon>Weissella</taxon>
    </lineage>
</organism>